<proteinExistence type="predicted"/>
<dbReference type="RefSeq" id="WP_367780162.1">
    <property type="nucleotide sequence ID" value="NZ_JBFMIA010000013.1"/>
</dbReference>
<dbReference type="EMBL" id="JBFMIA010000013">
    <property type="protein sequence ID" value="MEW9502674.1"/>
    <property type="molecule type" value="Genomic_DNA"/>
</dbReference>
<name>A0ABV3Q5Y4_9BACL</name>
<comment type="caution">
    <text evidence="2">The sequence shown here is derived from an EMBL/GenBank/DDBJ whole genome shotgun (WGS) entry which is preliminary data.</text>
</comment>
<accession>A0ABV3Q5Y4</accession>
<sequence length="108" mass="11465">MSYGHYHGLCRQYKGRAVDLRTSDGRVHRGVITHVDNDNVYLMPQGRRNLGGFGGGYGGYRYGGYGGSGGYGGYGYGGYGYRPFRPGLGIGIAVGLIAGVALASLFFI</sequence>
<keyword evidence="1" id="KW-0812">Transmembrane</keyword>
<dbReference type="Proteomes" id="UP001556040">
    <property type="component" value="Unassembled WGS sequence"/>
</dbReference>
<organism evidence="2 3">
    <name type="scientific">Jeotgalibacillus marinus</name>
    <dbReference type="NCBI Taxonomy" id="86667"/>
    <lineage>
        <taxon>Bacteria</taxon>
        <taxon>Bacillati</taxon>
        <taxon>Bacillota</taxon>
        <taxon>Bacilli</taxon>
        <taxon>Bacillales</taxon>
        <taxon>Caryophanaceae</taxon>
        <taxon>Jeotgalibacillus</taxon>
    </lineage>
</organism>
<gene>
    <name evidence="2" type="ORF">AB1471_12825</name>
</gene>
<evidence type="ECO:0000313" key="3">
    <source>
        <dbReference type="Proteomes" id="UP001556040"/>
    </source>
</evidence>
<protein>
    <submittedName>
        <fullName evidence="2">Uncharacterized protein</fullName>
    </submittedName>
</protein>
<evidence type="ECO:0000313" key="2">
    <source>
        <dbReference type="EMBL" id="MEW9502674.1"/>
    </source>
</evidence>
<keyword evidence="1" id="KW-1133">Transmembrane helix</keyword>
<reference evidence="2 3" key="1">
    <citation type="journal article" date="1979" name="Int. J. Syst. Evol. Microbiol.">
        <title>Bacillus globisporus subsp. marinus subsp. nov.</title>
        <authorList>
            <person name="Liu H."/>
        </authorList>
    </citation>
    <scope>NUCLEOTIDE SEQUENCE [LARGE SCALE GENOMIC DNA]</scope>
    <source>
        <strain evidence="2 3">DSM 1297</strain>
    </source>
</reference>
<keyword evidence="3" id="KW-1185">Reference proteome</keyword>
<keyword evidence="1" id="KW-0472">Membrane</keyword>
<evidence type="ECO:0000256" key="1">
    <source>
        <dbReference type="SAM" id="Phobius"/>
    </source>
</evidence>
<feature type="transmembrane region" description="Helical" evidence="1">
    <location>
        <begin position="88"/>
        <end position="107"/>
    </location>
</feature>